<dbReference type="AlphaFoldDB" id="A0A9Q9UH32"/>
<sequence>MSNLSLKGGNSLPSISVIIGFVPQALHYYNQCAIDLLCKDSLNSFRTRECRTSLTFGGSSLAQA</sequence>
<proteinExistence type="predicted"/>
<dbReference type="EMBL" id="CABFJX010000420">
    <property type="protein sequence ID" value="VTT83543.1"/>
    <property type="molecule type" value="Genomic_DNA"/>
</dbReference>
<name>A0A9Q9UH32_FUSFU</name>
<accession>A0A9Q9UH32</accession>
<organism evidence="1 2">
    <name type="scientific">Fusarium fujikuroi</name>
    <name type="common">Bakanae and foot rot disease fungus</name>
    <name type="synonym">Gibberella fujikuroi</name>
    <dbReference type="NCBI Taxonomy" id="5127"/>
    <lineage>
        <taxon>Eukaryota</taxon>
        <taxon>Fungi</taxon>
        <taxon>Dikarya</taxon>
        <taxon>Ascomycota</taxon>
        <taxon>Pezizomycotina</taxon>
        <taxon>Sordariomycetes</taxon>
        <taxon>Hypocreomycetidae</taxon>
        <taxon>Hypocreales</taxon>
        <taxon>Nectriaceae</taxon>
        <taxon>Fusarium</taxon>
        <taxon>Fusarium fujikuroi species complex</taxon>
    </lineage>
</organism>
<comment type="caution">
    <text evidence="1">The sequence shown here is derived from an EMBL/GenBank/DDBJ whole genome shotgun (WGS) entry which is preliminary data.</text>
</comment>
<protein>
    <submittedName>
        <fullName evidence="1">Uncharacterized protein</fullName>
    </submittedName>
</protein>
<evidence type="ECO:0000313" key="1">
    <source>
        <dbReference type="EMBL" id="VTT83543.1"/>
    </source>
</evidence>
<reference evidence="1" key="1">
    <citation type="submission" date="2019-05" db="EMBL/GenBank/DDBJ databases">
        <authorList>
            <person name="Piombo E."/>
        </authorList>
    </citation>
    <scope>NUCLEOTIDE SEQUENCE</scope>
    <source>
        <strain evidence="1">C2S</strain>
    </source>
</reference>
<evidence type="ECO:0000313" key="2">
    <source>
        <dbReference type="Proteomes" id="UP000760494"/>
    </source>
</evidence>
<gene>
    <name evidence="1" type="ORF">C2S_12771</name>
</gene>
<dbReference type="Proteomes" id="UP000760494">
    <property type="component" value="Unassembled WGS sequence"/>
</dbReference>